<dbReference type="EMBL" id="CM042060">
    <property type="protein sequence ID" value="KAI3677908.1"/>
    <property type="molecule type" value="Genomic_DNA"/>
</dbReference>
<comment type="caution">
    <text evidence="1">The sequence shown here is derived from an EMBL/GenBank/DDBJ whole genome shotgun (WGS) entry which is preliminary data.</text>
</comment>
<protein>
    <submittedName>
        <fullName evidence="1">Uncharacterized protein</fullName>
    </submittedName>
</protein>
<sequence length="561" mass="63186">MDDLWDPPNYQATKDINCRNDGCQCGLCLAYDEIEEKALNEKSCIQVLRILISKADTDIIELEEELMDLLSQLACTDEEFSNMLSMSLRVKIDILDLSIRKLKDDTGDFLSTSREPAESLNAILKSLFCRYLQKKDEQLAGNTSIVASSDYQVHVGSPFGEKKQMGSSSIVNQSKKVIITALEKHTILQTRVKTEEDNANYPESTNDFGAPSLNNVHCMNPVSKYSDLGLCRGSMEKMNREVNKFQKESPTMTKDVLQNMTLRCNTVCQKPSLETQGKWKHQLKTIKCQLYKHKSARNCILHDDVPSTAKQETDDESIGSRSICLEESSEAPNAKPQIIREFIFSFDNRDKANSISLEARTRPDISLVDGERNAPDTLAELSERNAHTLFELSDHRLNTQDDSGPKQKQRFQTKLVSKYNVDDGNTKMVVKQERNDEEGDENSNLCLSLSSTKTYKRRHRLTSLMQTSSSAPGLLEGTKELCSLGIDVTSPHGRSETLGSLDMDYYTLDELKAIAKQRKLKGYSKLRKSELAQVLGIKVIEGKRKQKRKETLPVSPTQGEA</sequence>
<organism evidence="1 2">
    <name type="scientific">Arctium lappa</name>
    <name type="common">Greater burdock</name>
    <name type="synonym">Lappa major</name>
    <dbReference type="NCBI Taxonomy" id="4217"/>
    <lineage>
        <taxon>Eukaryota</taxon>
        <taxon>Viridiplantae</taxon>
        <taxon>Streptophyta</taxon>
        <taxon>Embryophyta</taxon>
        <taxon>Tracheophyta</taxon>
        <taxon>Spermatophyta</taxon>
        <taxon>Magnoliopsida</taxon>
        <taxon>eudicotyledons</taxon>
        <taxon>Gunneridae</taxon>
        <taxon>Pentapetalae</taxon>
        <taxon>asterids</taxon>
        <taxon>campanulids</taxon>
        <taxon>Asterales</taxon>
        <taxon>Asteraceae</taxon>
        <taxon>Carduoideae</taxon>
        <taxon>Cardueae</taxon>
        <taxon>Arctiinae</taxon>
        <taxon>Arctium</taxon>
    </lineage>
</organism>
<reference evidence="1 2" key="2">
    <citation type="journal article" date="2022" name="Mol. Ecol. Resour.">
        <title>The genomes of chicory, endive, great burdock and yacon provide insights into Asteraceae paleo-polyploidization history and plant inulin production.</title>
        <authorList>
            <person name="Fan W."/>
            <person name="Wang S."/>
            <person name="Wang H."/>
            <person name="Wang A."/>
            <person name="Jiang F."/>
            <person name="Liu H."/>
            <person name="Zhao H."/>
            <person name="Xu D."/>
            <person name="Zhang Y."/>
        </authorList>
    </citation>
    <scope>NUCLEOTIDE SEQUENCE [LARGE SCALE GENOMIC DNA]</scope>
    <source>
        <strain evidence="2">cv. Niubang</strain>
    </source>
</reference>
<keyword evidence="2" id="KW-1185">Reference proteome</keyword>
<name>A0ACB8Y3T4_ARCLA</name>
<evidence type="ECO:0000313" key="2">
    <source>
        <dbReference type="Proteomes" id="UP001055879"/>
    </source>
</evidence>
<evidence type="ECO:0000313" key="1">
    <source>
        <dbReference type="EMBL" id="KAI3677908.1"/>
    </source>
</evidence>
<dbReference type="Proteomes" id="UP001055879">
    <property type="component" value="Linkage Group LG14"/>
</dbReference>
<reference evidence="2" key="1">
    <citation type="journal article" date="2022" name="Mol. Ecol. Resour.">
        <title>The genomes of chicory, endive, great burdock and yacon provide insights into Asteraceae palaeo-polyploidization history and plant inulin production.</title>
        <authorList>
            <person name="Fan W."/>
            <person name="Wang S."/>
            <person name="Wang H."/>
            <person name="Wang A."/>
            <person name="Jiang F."/>
            <person name="Liu H."/>
            <person name="Zhao H."/>
            <person name="Xu D."/>
            <person name="Zhang Y."/>
        </authorList>
    </citation>
    <scope>NUCLEOTIDE SEQUENCE [LARGE SCALE GENOMIC DNA]</scope>
    <source>
        <strain evidence="2">cv. Niubang</strain>
    </source>
</reference>
<gene>
    <name evidence="1" type="ORF">L6452_37182</name>
</gene>
<accession>A0ACB8Y3T4</accession>
<proteinExistence type="predicted"/>